<evidence type="ECO:0000313" key="8">
    <source>
        <dbReference type="Proteomes" id="UP000320776"/>
    </source>
</evidence>
<evidence type="ECO:0000256" key="4">
    <source>
        <dbReference type="ARBA" id="ARBA00022842"/>
    </source>
</evidence>
<dbReference type="Gene3D" id="3.40.50.1010">
    <property type="entry name" value="5'-nuclease"/>
    <property type="match status" value="1"/>
</dbReference>
<dbReference type="GO" id="GO:0016787">
    <property type="term" value="F:hydrolase activity"/>
    <property type="evidence" value="ECO:0007669"/>
    <property type="project" value="UniProtKB-KW"/>
</dbReference>
<evidence type="ECO:0000256" key="1">
    <source>
        <dbReference type="ARBA" id="ARBA00001946"/>
    </source>
</evidence>
<feature type="domain" description="TRAM" evidence="6">
    <location>
        <begin position="307"/>
        <end position="368"/>
    </location>
</feature>
<dbReference type="PANTHER" id="PTHR11603">
    <property type="entry name" value="AAA FAMILY ATPASE"/>
    <property type="match status" value="1"/>
</dbReference>
<keyword evidence="4" id="KW-0460">Magnesium</keyword>
<dbReference type="InterPro" id="IPR002792">
    <property type="entry name" value="TRAM_dom"/>
</dbReference>
<keyword evidence="5" id="KW-0472">Membrane</keyword>
<feature type="transmembrane region" description="Helical" evidence="5">
    <location>
        <begin position="50"/>
        <end position="72"/>
    </location>
</feature>
<dbReference type="GO" id="GO:0004518">
    <property type="term" value="F:nuclease activity"/>
    <property type="evidence" value="ECO:0007669"/>
    <property type="project" value="UniProtKB-KW"/>
</dbReference>
<dbReference type="EC" id="3.1.-.-" evidence="7"/>
<organism evidence="7 8">
    <name type="scientific">Sporomusa termitida</name>
    <dbReference type="NCBI Taxonomy" id="2377"/>
    <lineage>
        <taxon>Bacteria</taxon>
        <taxon>Bacillati</taxon>
        <taxon>Bacillota</taxon>
        <taxon>Negativicutes</taxon>
        <taxon>Selenomonadales</taxon>
        <taxon>Sporomusaceae</taxon>
        <taxon>Sporomusa</taxon>
    </lineage>
</organism>
<dbReference type="Pfam" id="PF01850">
    <property type="entry name" value="PIN"/>
    <property type="match status" value="1"/>
</dbReference>
<evidence type="ECO:0000313" key="7">
    <source>
        <dbReference type="EMBL" id="QDR78775.1"/>
    </source>
</evidence>
<dbReference type="Proteomes" id="UP000320776">
    <property type="component" value="Chromosome"/>
</dbReference>
<dbReference type="EMBL" id="CP036259">
    <property type="protein sequence ID" value="QDR78775.1"/>
    <property type="molecule type" value="Genomic_DNA"/>
</dbReference>
<keyword evidence="2" id="KW-0540">Nuclease</keyword>
<sequence>MIDKTLRILITVLAAVGGLMITDRIIPLLTVVVSEEFLNIGVFGVTMTTILSFVFGGIAGGVLGFLVAPFFVKQLWHFTYWVELRLNKMPGYDVLAGVLGLAIGLIISNLLGSAFLPIPIVGKYVPLLLSIILGYLGINVAIKKREELFSMFSALPALPWLNRDGKERTKEKNANVCPAKILDTSVIIDGRIADICKSGFIEGLLIIPVFVLEELQHIADSSDLLKRNRGRRGLDILNRMQKELELNVHIDNRDFEDIAEVDSKLIKLGQLLKAKIITNDYNLNKVAELQGVSVLNINELSNAVKPVVLPGEEMVVHVVKDGKEFGQGVAYLDDGTMIVVDGGKKHIGETVGVLVTSVLQTAAGRMIFAKPKVAM</sequence>
<feature type="transmembrane region" description="Helical" evidence="5">
    <location>
        <begin position="7"/>
        <end position="30"/>
    </location>
</feature>
<dbReference type="InterPro" id="IPR029060">
    <property type="entry name" value="PIN-like_dom_sf"/>
</dbReference>
<dbReference type="RefSeq" id="WP_246105427.1">
    <property type="nucleotide sequence ID" value="NZ_CP036259.1"/>
</dbReference>
<comment type="cofactor">
    <cofactor evidence="1">
        <name>Mg(2+)</name>
        <dbReference type="ChEBI" id="CHEBI:18420"/>
    </cofactor>
</comment>
<keyword evidence="5" id="KW-0812">Transmembrane</keyword>
<keyword evidence="5" id="KW-1133">Transmembrane helix</keyword>
<dbReference type="PROSITE" id="PS50926">
    <property type="entry name" value="TRAM"/>
    <property type="match status" value="1"/>
</dbReference>
<evidence type="ECO:0000256" key="5">
    <source>
        <dbReference type="SAM" id="Phobius"/>
    </source>
</evidence>
<evidence type="ECO:0000259" key="6">
    <source>
        <dbReference type="PROSITE" id="PS50926"/>
    </source>
</evidence>
<gene>
    <name evidence="7" type="primary">yacL</name>
    <name evidence="7" type="ORF">SPTER_00190</name>
</gene>
<dbReference type="InterPro" id="IPR052041">
    <property type="entry name" value="Nucleic_acid_metab_PIN/TRAM"/>
</dbReference>
<protein>
    <submittedName>
        <fullName evidence="7">Putative PIN and TRAM-domain containing protein YacL</fullName>
        <ecNumber evidence="7">3.1.-.-</ecNumber>
    </submittedName>
</protein>
<keyword evidence="8" id="KW-1185">Reference proteome</keyword>
<dbReference type="SMART" id="SM00670">
    <property type="entry name" value="PINc"/>
    <property type="match status" value="1"/>
</dbReference>
<accession>A0A517DN41</accession>
<feature type="transmembrane region" description="Helical" evidence="5">
    <location>
        <begin position="124"/>
        <end position="142"/>
    </location>
</feature>
<dbReference type="InterPro" id="IPR002716">
    <property type="entry name" value="PIN_dom"/>
</dbReference>
<keyword evidence="3 7" id="KW-0378">Hydrolase</keyword>
<dbReference type="KEGG" id="sted:SPTER_00190"/>
<dbReference type="PANTHER" id="PTHR11603:SF147">
    <property type="entry name" value="MEMBRANE PROTEIN"/>
    <property type="match status" value="1"/>
</dbReference>
<evidence type="ECO:0000256" key="2">
    <source>
        <dbReference type="ARBA" id="ARBA00022722"/>
    </source>
</evidence>
<dbReference type="Pfam" id="PF01938">
    <property type="entry name" value="TRAM"/>
    <property type="match status" value="1"/>
</dbReference>
<evidence type="ECO:0000256" key="3">
    <source>
        <dbReference type="ARBA" id="ARBA00022801"/>
    </source>
</evidence>
<proteinExistence type="predicted"/>
<reference evidence="7 8" key="1">
    <citation type="submission" date="2019-02" db="EMBL/GenBank/DDBJ databases">
        <title>Closed genome of Sporomusa termitida DSM 4440.</title>
        <authorList>
            <person name="Poehlein A."/>
            <person name="Daniel R."/>
        </authorList>
    </citation>
    <scope>NUCLEOTIDE SEQUENCE [LARGE SCALE GENOMIC DNA]</scope>
    <source>
        <strain evidence="7 8">DSM 4440</strain>
    </source>
</reference>
<feature type="transmembrane region" description="Helical" evidence="5">
    <location>
        <begin position="92"/>
        <end position="118"/>
    </location>
</feature>
<dbReference type="CDD" id="cd09877">
    <property type="entry name" value="PIN_YacL-like"/>
    <property type="match status" value="1"/>
</dbReference>
<name>A0A517DN41_9FIRM</name>
<dbReference type="AlphaFoldDB" id="A0A517DN41"/>
<dbReference type="SUPFAM" id="SSF88723">
    <property type="entry name" value="PIN domain-like"/>
    <property type="match status" value="1"/>
</dbReference>